<dbReference type="SUPFAM" id="SSF53335">
    <property type="entry name" value="S-adenosyl-L-methionine-dependent methyltransferases"/>
    <property type="match status" value="1"/>
</dbReference>
<dbReference type="CDD" id="cd02440">
    <property type="entry name" value="AdoMet_MTases"/>
    <property type="match status" value="1"/>
</dbReference>
<dbReference type="PANTHER" id="PTHR44942:SF4">
    <property type="entry name" value="METHYLTRANSFERASE TYPE 11 DOMAIN-CONTAINING PROTEIN"/>
    <property type="match status" value="1"/>
</dbReference>
<keyword evidence="2 4" id="KW-0808">Transferase</keyword>
<accession>A0A561T753</accession>
<organism evidence="4 5">
    <name type="scientific">Kitasatospora viridis</name>
    <dbReference type="NCBI Taxonomy" id="281105"/>
    <lineage>
        <taxon>Bacteria</taxon>
        <taxon>Bacillati</taxon>
        <taxon>Actinomycetota</taxon>
        <taxon>Actinomycetes</taxon>
        <taxon>Kitasatosporales</taxon>
        <taxon>Streptomycetaceae</taxon>
        <taxon>Kitasatospora</taxon>
    </lineage>
</organism>
<dbReference type="InterPro" id="IPR029063">
    <property type="entry name" value="SAM-dependent_MTases_sf"/>
</dbReference>
<sequence length="265" mass="28970">MSGDEERERLRLTFTEDAELYDRVRPGYPARLFDDLARYAELGARSRVLEVGCGTGKATVPLAERGYRVQAVELGAELAAVTRRRLAGFPDVAVTVGAFEEWALPAEPFDLVIAATAFHWLDPAVRVPKAADALRPGGTLAVVSTHHVAGGTLDFFAASQEHYERFVPGTPPGLRLEPADAIPRDGAELAASGRFGPAAFHRYEWELDYTTREYLDLLCSYSNHRALPAESRAGLLRALGGLIDGAHGGRVTKRYLTELLVARRL</sequence>
<evidence type="ECO:0000256" key="2">
    <source>
        <dbReference type="ARBA" id="ARBA00022679"/>
    </source>
</evidence>
<dbReference type="AlphaFoldDB" id="A0A561T753"/>
<dbReference type="GO" id="GO:0008168">
    <property type="term" value="F:methyltransferase activity"/>
    <property type="evidence" value="ECO:0007669"/>
    <property type="project" value="UniProtKB-KW"/>
</dbReference>
<protein>
    <submittedName>
        <fullName evidence="4">Methyltransferase family protein</fullName>
    </submittedName>
</protein>
<dbReference type="RefSeq" id="WP_145910195.1">
    <property type="nucleotide sequence ID" value="NZ_BAAAMZ010000009.1"/>
</dbReference>
<proteinExistence type="predicted"/>
<dbReference type="EMBL" id="VIWT01000004">
    <property type="protein sequence ID" value="TWF82938.1"/>
    <property type="molecule type" value="Genomic_DNA"/>
</dbReference>
<dbReference type="Proteomes" id="UP000317940">
    <property type="component" value="Unassembled WGS sequence"/>
</dbReference>
<dbReference type="Gene3D" id="3.40.50.150">
    <property type="entry name" value="Vaccinia Virus protein VP39"/>
    <property type="match status" value="1"/>
</dbReference>
<gene>
    <name evidence="4" type="ORF">FHX73_14421</name>
</gene>
<dbReference type="InterPro" id="IPR041698">
    <property type="entry name" value="Methyltransf_25"/>
</dbReference>
<feature type="domain" description="Methyltransferase" evidence="3">
    <location>
        <begin position="48"/>
        <end position="138"/>
    </location>
</feature>
<evidence type="ECO:0000313" key="4">
    <source>
        <dbReference type="EMBL" id="TWF82938.1"/>
    </source>
</evidence>
<comment type="caution">
    <text evidence="4">The sequence shown here is derived from an EMBL/GenBank/DDBJ whole genome shotgun (WGS) entry which is preliminary data.</text>
</comment>
<dbReference type="OrthoDB" id="9777638at2"/>
<reference evidence="4 5" key="1">
    <citation type="submission" date="2019-06" db="EMBL/GenBank/DDBJ databases">
        <title>Sequencing the genomes of 1000 actinobacteria strains.</title>
        <authorList>
            <person name="Klenk H.-P."/>
        </authorList>
    </citation>
    <scope>NUCLEOTIDE SEQUENCE [LARGE SCALE GENOMIC DNA]</scope>
    <source>
        <strain evidence="4 5">DSM 44826</strain>
    </source>
</reference>
<dbReference type="InterPro" id="IPR051052">
    <property type="entry name" value="Diverse_substrate_MTase"/>
</dbReference>
<evidence type="ECO:0000256" key="1">
    <source>
        <dbReference type="ARBA" id="ARBA00022603"/>
    </source>
</evidence>
<name>A0A561T753_9ACTN</name>
<dbReference type="Pfam" id="PF13649">
    <property type="entry name" value="Methyltransf_25"/>
    <property type="match status" value="1"/>
</dbReference>
<keyword evidence="5" id="KW-1185">Reference proteome</keyword>
<dbReference type="PANTHER" id="PTHR44942">
    <property type="entry name" value="METHYLTRANSF_11 DOMAIN-CONTAINING PROTEIN"/>
    <property type="match status" value="1"/>
</dbReference>
<keyword evidence="1 4" id="KW-0489">Methyltransferase</keyword>
<evidence type="ECO:0000259" key="3">
    <source>
        <dbReference type="Pfam" id="PF13649"/>
    </source>
</evidence>
<dbReference type="GO" id="GO:0032259">
    <property type="term" value="P:methylation"/>
    <property type="evidence" value="ECO:0007669"/>
    <property type="project" value="UniProtKB-KW"/>
</dbReference>
<evidence type="ECO:0000313" key="5">
    <source>
        <dbReference type="Proteomes" id="UP000317940"/>
    </source>
</evidence>